<dbReference type="SUPFAM" id="SSF53822">
    <property type="entry name" value="Periplasmic binding protein-like I"/>
    <property type="match status" value="1"/>
</dbReference>
<keyword evidence="6" id="KW-1185">Reference proteome</keyword>
<dbReference type="AlphaFoldDB" id="A0A2N8KXS0"/>
<dbReference type="OrthoDB" id="9805642at2"/>
<reference evidence="5 6" key="1">
    <citation type="submission" date="2018-01" db="EMBL/GenBank/DDBJ databases">
        <title>Draft genome sequence of Paucibacter aquatile CR182 isolated from freshwater of the Nakdong River.</title>
        <authorList>
            <person name="Choi A."/>
            <person name="Chung E.J."/>
        </authorList>
    </citation>
    <scope>NUCLEOTIDE SEQUENCE [LARGE SCALE GENOMIC DNA]</scope>
    <source>
        <strain evidence="5 6">CR182</strain>
    </source>
</reference>
<proteinExistence type="predicted"/>
<dbReference type="GO" id="GO:0000976">
    <property type="term" value="F:transcription cis-regulatory region binding"/>
    <property type="evidence" value="ECO:0007669"/>
    <property type="project" value="TreeGrafter"/>
</dbReference>
<name>A0A2N8KXS0_9BURK</name>
<organism evidence="5 6">
    <name type="scientific">Kinneretia aquatilis</name>
    <dbReference type="NCBI Taxonomy" id="2070761"/>
    <lineage>
        <taxon>Bacteria</taxon>
        <taxon>Pseudomonadati</taxon>
        <taxon>Pseudomonadota</taxon>
        <taxon>Betaproteobacteria</taxon>
        <taxon>Burkholderiales</taxon>
        <taxon>Sphaerotilaceae</taxon>
        <taxon>Roseateles</taxon>
    </lineage>
</organism>
<dbReference type="PANTHER" id="PTHR30146:SF109">
    <property type="entry name" value="HTH-TYPE TRANSCRIPTIONAL REGULATOR GALS"/>
    <property type="match status" value="1"/>
</dbReference>
<dbReference type="Pfam" id="PF00356">
    <property type="entry name" value="LacI"/>
    <property type="match status" value="1"/>
</dbReference>
<dbReference type="Gene3D" id="1.10.260.40">
    <property type="entry name" value="lambda repressor-like DNA-binding domains"/>
    <property type="match status" value="1"/>
</dbReference>
<evidence type="ECO:0000313" key="5">
    <source>
        <dbReference type="EMBL" id="PND38268.1"/>
    </source>
</evidence>
<dbReference type="SMART" id="SM00354">
    <property type="entry name" value="HTH_LACI"/>
    <property type="match status" value="1"/>
</dbReference>
<evidence type="ECO:0000256" key="3">
    <source>
        <dbReference type="ARBA" id="ARBA00023163"/>
    </source>
</evidence>
<protein>
    <submittedName>
        <fullName evidence="5">LacI family transcriptional regulator</fullName>
    </submittedName>
</protein>
<sequence>MSGNGSGVTIRDIAEATGLSIGTVSRALKNQAGMTEVTRNKVREAAQRLGYDLSQLKKGRIRRIAFLLHSQHNTLASSPFFSPVLHGAEAACRREGIALSFIVVGPAEPVLEQVRVHAPDAILCAGFFEPEVLSALMLTGKPMVLVDMNRRGMSSINPDNVLGGYLATRHLLRNGKRRIAMLSGSPAHYSIQQRIRGFRRALFEAKVHADPELEVIVPTMGEGDEGVMEAMRSLLALPKRPDAVFCYNDSTALVAMKTCVNEGLKIPYDIMVVGFDDISSAAVAVPPLSTVHVDKEALGASGVELLLRLKPDEPPTELVLPVEMIVRESSSDD</sequence>
<dbReference type="InterPro" id="IPR000843">
    <property type="entry name" value="HTH_LacI"/>
</dbReference>
<dbReference type="Gene3D" id="3.40.50.2300">
    <property type="match status" value="2"/>
</dbReference>
<feature type="domain" description="HTH lacI-type" evidence="4">
    <location>
        <begin position="8"/>
        <end position="62"/>
    </location>
</feature>
<evidence type="ECO:0000313" key="6">
    <source>
        <dbReference type="Proteomes" id="UP000235916"/>
    </source>
</evidence>
<dbReference type="InterPro" id="IPR046335">
    <property type="entry name" value="LacI/GalR-like_sensor"/>
</dbReference>
<evidence type="ECO:0000259" key="4">
    <source>
        <dbReference type="PROSITE" id="PS50932"/>
    </source>
</evidence>
<dbReference type="InterPro" id="IPR028082">
    <property type="entry name" value="Peripla_BP_I"/>
</dbReference>
<dbReference type="RefSeq" id="WP_102768186.1">
    <property type="nucleotide sequence ID" value="NZ_CP124551.1"/>
</dbReference>
<dbReference type="EMBL" id="POSP01000003">
    <property type="protein sequence ID" value="PND38268.1"/>
    <property type="molecule type" value="Genomic_DNA"/>
</dbReference>
<dbReference type="SUPFAM" id="SSF47413">
    <property type="entry name" value="lambda repressor-like DNA-binding domains"/>
    <property type="match status" value="1"/>
</dbReference>
<accession>A0A2N8KXS0</accession>
<dbReference type="InterPro" id="IPR010982">
    <property type="entry name" value="Lambda_DNA-bd_dom_sf"/>
</dbReference>
<dbReference type="GO" id="GO:0003700">
    <property type="term" value="F:DNA-binding transcription factor activity"/>
    <property type="evidence" value="ECO:0007669"/>
    <property type="project" value="TreeGrafter"/>
</dbReference>
<evidence type="ECO:0000256" key="2">
    <source>
        <dbReference type="ARBA" id="ARBA00023125"/>
    </source>
</evidence>
<dbReference type="CDD" id="cd06267">
    <property type="entry name" value="PBP1_LacI_sugar_binding-like"/>
    <property type="match status" value="1"/>
</dbReference>
<dbReference type="Pfam" id="PF13377">
    <property type="entry name" value="Peripla_BP_3"/>
    <property type="match status" value="1"/>
</dbReference>
<dbReference type="CDD" id="cd01392">
    <property type="entry name" value="HTH_LacI"/>
    <property type="match status" value="1"/>
</dbReference>
<dbReference type="Proteomes" id="UP000235916">
    <property type="component" value="Unassembled WGS sequence"/>
</dbReference>
<dbReference type="PANTHER" id="PTHR30146">
    <property type="entry name" value="LACI-RELATED TRANSCRIPTIONAL REPRESSOR"/>
    <property type="match status" value="1"/>
</dbReference>
<keyword evidence="2" id="KW-0238">DNA-binding</keyword>
<dbReference type="PROSITE" id="PS50932">
    <property type="entry name" value="HTH_LACI_2"/>
    <property type="match status" value="1"/>
</dbReference>
<comment type="caution">
    <text evidence="5">The sequence shown here is derived from an EMBL/GenBank/DDBJ whole genome shotgun (WGS) entry which is preliminary data.</text>
</comment>
<keyword evidence="1" id="KW-0805">Transcription regulation</keyword>
<keyword evidence="3" id="KW-0804">Transcription</keyword>
<gene>
    <name evidence="5" type="ORF">C1O66_12545</name>
</gene>
<evidence type="ECO:0000256" key="1">
    <source>
        <dbReference type="ARBA" id="ARBA00023015"/>
    </source>
</evidence>